<dbReference type="PANTHER" id="PTHR42928:SF5">
    <property type="entry name" value="BLR1237 PROTEIN"/>
    <property type="match status" value="1"/>
</dbReference>
<proteinExistence type="inferred from homology"/>
<dbReference type="Gene3D" id="3.40.190.150">
    <property type="entry name" value="Bordetella uptake gene, domain 1"/>
    <property type="match status" value="1"/>
</dbReference>
<dbReference type="AlphaFoldDB" id="A0A076PI89"/>
<keyword evidence="2" id="KW-0732">Signal</keyword>
<feature type="signal peptide" evidence="2">
    <location>
        <begin position="1"/>
        <end position="23"/>
    </location>
</feature>
<reference evidence="3 4" key="1">
    <citation type="journal article" date="2014" name="Genome Announc.">
        <title>Complete Genome Sequence of Polychlorinated Biphenyl Degrader Comamonas testosteroni TK102 (NBRC 109938).</title>
        <authorList>
            <person name="Fukuda K."/>
            <person name="Hosoyama A."/>
            <person name="Tsuchikane K."/>
            <person name="Ohji S."/>
            <person name="Yamazoe A."/>
            <person name="Fujita N."/>
            <person name="Shintani M."/>
            <person name="Kimbara K."/>
        </authorList>
    </citation>
    <scope>NUCLEOTIDE SEQUENCE [LARGE SCALE GENOMIC DNA]</scope>
    <source>
        <strain evidence="3">TK102</strain>
    </source>
</reference>
<dbReference type="Pfam" id="PF03401">
    <property type="entry name" value="TctC"/>
    <property type="match status" value="1"/>
</dbReference>
<dbReference type="InterPro" id="IPR042100">
    <property type="entry name" value="Bug_dom1"/>
</dbReference>
<dbReference type="Proteomes" id="UP000028782">
    <property type="component" value="Chromosome"/>
</dbReference>
<protein>
    <submittedName>
        <fullName evidence="3">MFS transporter</fullName>
    </submittedName>
</protein>
<evidence type="ECO:0000313" key="3">
    <source>
        <dbReference type="EMBL" id="AIJ44446.1"/>
    </source>
</evidence>
<gene>
    <name evidence="3" type="ORF">O987_01245</name>
</gene>
<evidence type="ECO:0000256" key="2">
    <source>
        <dbReference type="SAM" id="SignalP"/>
    </source>
</evidence>
<evidence type="ECO:0000313" key="4">
    <source>
        <dbReference type="Proteomes" id="UP000028782"/>
    </source>
</evidence>
<sequence>MRHPSRRLLLTLVLAGLSCAASAQQSGKPLTLVVPFAPGGGSDTSARLLSQALASRLGQTVVIENKPGAAGVIGADQVARAPADGNTILLGNIGTQSINPILYKKLPYDAKTAFAPVSLVAELPQVLLVHPGVQAKDVAGLITLLKAQPGKFSYSTSGPGGSMHLAGEMFKSATQTDIQHVAYRGGGPAIVDLLSGHVQITFATVLESLGHIKAGKLRALAVTGDKRVPALPDVPTVAETVPGFKSISWVGVLAPAKTPQATIDRLAAAIRDTVAQPDIAQRLNEQGAVARTSTPRQFAALIESDYTTYAQLIAEKGIKAE</sequence>
<dbReference type="Gene3D" id="3.40.190.10">
    <property type="entry name" value="Periplasmic binding protein-like II"/>
    <property type="match status" value="1"/>
</dbReference>
<dbReference type="CDD" id="cd13578">
    <property type="entry name" value="PBP2_Bug27"/>
    <property type="match status" value="1"/>
</dbReference>
<dbReference type="KEGG" id="ctes:O987_01245"/>
<dbReference type="RefSeq" id="WP_043370570.1">
    <property type="nucleotide sequence ID" value="NZ_CP006704.1"/>
</dbReference>
<evidence type="ECO:0000256" key="1">
    <source>
        <dbReference type="ARBA" id="ARBA00006987"/>
    </source>
</evidence>
<accession>A0A076PI89</accession>
<dbReference type="SUPFAM" id="SSF53850">
    <property type="entry name" value="Periplasmic binding protein-like II"/>
    <property type="match status" value="1"/>
</dbReference>
<organism evidence="3 4">
    <name type="scientific">Comamonas testosteroni TK102</name>
    <dbReference type="NCBI Taxonomy" id="1392005"/>
    <lineage>
        <taxon>Bacteria</taxon>
        <taxon>Pseudomonadati</taxon>
        <taxon>Pseudomonadota</taxon>
        <taxon>Betaproteobacteria</taxon>
        <taxon>Burkholderiales</taxon>
        <taxon>Comamonadaceae</taxon>
        <taxon>Comamonas</taxon>
    </lineage>
</organism>
<dbReference type="InterPro" id="IPR005064">
    <property type="entry name" value="BUG"/>
</dbReference>
<name>A0A076PI89_COMTE</name>
<feature type="chain" id="PRO_5001716509" evidence="2">
    <location>
        <begin position="24"/>
        <end position="321"/>
    </location>
</feature>
<dbReference type="PANTHER" id="PTHR42928">
    <property type="entry name" value="TRICARBOXYLATE-BINDING PROTEIN"/>
    <property type="match status" value="1"/>
</dbReference>
<dbReference type="HOGENOM" id="CLU_045683_0_0_4"/>
<dbReference type="EMBL" id="CP006704">
    <property type="protein sequence ID" value="AIJ44446.1"/>
    <property type="molecule type" value="Genomic_DNA"/>
</dbReference>
<comment type="similarity">
    <text evidence="1">Belongs to the UPF0065 (bug) family.</text>
</comment>
<dbReference type="PIRSF" id="PIRSF017082">
    <property type="entry name" value="YflP"/>
    <property type="match status" value="1"/>
</dbReference>
<dbReference type="PROSITE" id="PS51257">
    <property type="entry name" value="PROKAR_LIPOPROTEIN"/>
    <property type="match status" value="1"/>
</dbReference>